<reference evidence="3" key="1">
    <citation type="submission" date="2023-11" db="EMBL/GenBank/DDBJ databases">
        <title>Genome assemblies of two species of porcelain crab, Petrolisthes cinctipes and Petrolisthes manimaculis (Anomura: Porcellanidae).</title>
        <authorList>
            <person name="Angst P."/>
        </authorList>
    </citation>
    <scope>NUCLEOTIDE SEQUENCE</scope>
    <source>
        <strain evidence="3">PB745_02</strain>
        <tissue evidence="3">Gill</tissue>
    </source>
</reference>
<accession>A0AAE1PBF5</accession>
<keyword evidence="2" id="KW-0472">Membrane</keyword>
<dbReference type="EMBL" id="JAWZYT010002295">
    <property type="protein sequence ID" value="KAK4305308.1"/>
    <property type="molecule type" value="Genomic_DNA"/>
</dbReference>
<evidence type="ECO:0000313" key="3">
    <source>
        <dbReference type="EMBL" id="KAK4305308.1"/>
    </source>
</evidence>
<feature type="compositionally biased region" description="Polar residues" evidence="1">
    <location>
        <begin position="92"/>
        <end position="103"/>
    </location>
</feature>
<evidence type="ECO:0000256" key="1">
    <source>
        <dbReference type="SAM" id="MobiDB-lite"/>
    </source>
</evidence>
<keyword evidence="2" id="KW-0812">Transmembrane</keyword>
<keyword evidence="2" id="KW-1133">Transmembrane helix</keyword>
<feature type="compositionally biased region" description="Gly residues" evidence="1">
    <location>
        <begin position="69"/>
        <end position="79"/>
    </location>
</feature>
<dbReference type="Proteomes" id="UP001292094">
    <property type="component" value="Unassembled WGS sequence"/>
</dbReference>
<feature type="transmembrane region" description="Helical" evidence="2">
    <location>
        <begin position="34"/>
        <end position="55"/>
    </location>
</feature>
<evidence type="ECO:0000313" key="4">
    <source>
        <dbReference type="Proteomes" id="UP001292094"/>
    </source>
</evidence>
<organism evidence="3 4">
    <name type="scientific">Petrolisthes manimaculis</name>
    <dbReference type="NCBI Taxonomy" id="1843537"/>
    <lineage>
        <taxon>Eukaryota</taxon>
        <taxon>Metazoa</taxon>
        <taxon>Ecdysozoa</taxon>
        <taxon>Arthropoda</taxon>
        <taxon>Crustacea</taxon>
        <taxon>Multicrustacea</taxon>
        <taxon>Malacostraca</taxon>
        <taxon>Eumalacostraca</taxon>
        <taxon>Eucarida</taxon>
        <taxon>Decapoda</taxon>
        <taxon>Pleocyemata</taxon>
        <taxon>Anomura</taxon>
        <taxon>Galatheoidea</taxon>
        <taxon>Porcellanidae</taxon>
        <taxon>Petrolisthes</taxon>
    </lineage>
</organism>
<proteinExistence type="predicted"/>
<comment type="caution">
    <text evidence="3">The sequence shown here is derived from an EMBL/GenBank/DDBJ whole genome shotgun (WGS) entry which is preliminary data.</text>
</comment>
<gene>
    <name evidence="3" type="ORF">Pmani_022797</name>
</gene>
<dbReference type="AlphaFoldDB" id="A0AAE1PBF5"/>
<name>A0AAE1PBF5_9EUCA</name>
<evidence type="ECO:0000256" key="2">
    <source>
        <dbReference type="SAM" id="Phobius"/>
    </source>
</evidence>
<keyword evidence="4" id="KW-1185">Reference proteome</keyword>
<sequence>MICPLLPPTHTHTHTRDIYSTGIMSISVGTSVGIGLSVGILLLLLLASLFYNLYLRLRLKRPDQQPVEEGGGGAEGNGGVPTSETGHYRGNITDTTQIVSRSRSPGPYTADNQAIRVTPSRVLEKKKSNSSAVSHTSTIPSSIPNSRKVSNVSAKPITPSRLPGKDQSISPSASNLQTENIYANVVQENTHYINITGDRVAVTGAQGLPQDYQDDEQNIYEDIS</sequence>
<feature type="region of interest" description="Disordered" evidence="1">
    <location>
        <begin position="64"/>
        <end position="173"/>
    </location>
</feature>
<protein>
    <submittedName>
        <fullName evidence="3">Uncharacterized protein</fullName>
    </submittedName>
</protein>
<feature type="compositionally biased region" description="Polar residues" evidence="1">
    <location>
        <begin position="129"/>
        <end position="153"/>
    </location>
</feature>